<dbReference type="InterPro" id="IPR050789">
    <property type="entry name" value="Diverse_Enzym_Activities"/>
</dbReference>
<gene>
    <name evidence="2" type="primary">Blac2</name>
</gene>
<dbReference type="Pfam" id="PF00144">
    <property type="entry name" value="Beta-lactamase"/>
    <property type="match status" value="1"/>
</dbReference>
<dbReference type="PANTHER" id="PTHR43283">
    <property type="entry name" value="BETA-LACTAMASE-RELATED"/>
    <property type="match status" value="1"/>
</dbReference>
<accession>A0A173N0I0</accession>
<feature type="domain" description="Beta-lactamase-related" evidence="1">
    <location>
        <begin position="37"/>
        <end position="299"/>
    </location>
</feature>
<evidence type="ECO:0000259" key="1">
    <source>
        <dbReference type="Pfam" id="PF00144"/>
    </source>
</evidence>
<dbReference type="AlphaFoldDB" id="A0A173N0I0"/>
<evidence type="ECO:0000313" key="2">
    <source>
        <dbReference type="EMBL" id="BAV13190.1"/>
    </source>
</evidence>
<dbReference type="Gene3D" id="3.40.710.10">
    <property type="entry name" value="DD-peptidase/beta-lactamase superfamily"/>
    <property type="match status" value="1"/>
</dbReference>
<dbReference type="InterPro" id="IPR012338">
    <property type="entry name" value="Beta-lactam/transpept-like"/>
</dbReference>
<reference evidence="2" key="1">
    <citation type="submission" date="2009-04" db="EMBL/GenBank/DDBJ databases">
        <title>Clostridium cellulovorans cellulosomal and noncellulosomal genes.</title>
        <authorList>
            <person name="Tamaru Y."/>
        </authorList>
    </citation>
    <scope>NUCLEOTIDE SEQUENCE</scope>
</reference>
<dbReference type="SUPFAM" id="SSF56601">
    <property type="entry name" value="beta-lactamase/transpeptidase-like"/>
    <property type="match status" value="1"/>
</dbReference>
<dbReference type="InterPro" id="IPR001466">
    <property type="entry name" value="Beta-lactam-related"/>
</dbReference>
<sequence length="318" mass="36477">MNFHWEFSTPEQEGLDGEILNSVDHFLKKKRYRLVNSILIIKNEKLVFERYYNKFNEESKNNIKSIWKSILSVCIGICIDKGYIKSLDEPITNYLEEFNKNIHPYHKLITIRSLLTMTSGIYWNGGIHYHCPMLTQLFNSQNWLQHIADIAVTNVPSSKNQYKEWDVMLLSAIITKASSMSAYDFCNKYLYEPLNISSGVWSASSCGISYTIYGKEENSDLTARDLAKIGLLFLNKGKFNGRQILSEAYINEAITPSSSNRGYGLLWWIFDDYYGGRGFGGQELNVIPDKNMVTVIQATPTSQGKSYESIHQEIIFNA</sequence>
<protein>
    <submittedName>
        <fullName evidence="2">Beta-lactamase</fullName>
    </submittedName>
</protein>
<proteinExistence type="predicted"/>
<organism evidence="2">
    <name type="scientific">Clostridium cellulovorans</name>
    <dbReference type="NCBI Taxonomy" id="1493"/>
    <lineage>
        <taxon>Bacteria</taxon>
        <taxon>Bacillati</taxon>
        <taxon>Bacillota</taxon>
        <taxon>Clostridia</taxon>
        <taxon>Eubacteriales</taxon>
        <taxon>Clostridiaceae</taxon>
        <taxon>Clostridium</taxon>
    </lineage>
</organism>
<name>A0A173N0I0_CLOCL</name>
<dbReference type="EMBL" id="AB499291">
    <property type="protein sequence ID" value="BAV13190.1"/>
    <property type="molecule type" value="Genomic_DNA"/>
</dbReference>
<dbReference type="OMA" id="WYWASAG"/>
<dbReference type="PANTHER" id="PTHR43283:SF7">
    <property type="entry name" value="BETA-LACTAMASE-RELATED DOMAIN-CONTAINING PROTEIN"/>
    <property type="match status" value="1"/>
</dbReference>